<evidence type="ECO:0000313" key="3">
    <source>
        <dbReference type="EMBL" id="SOE17144.1"/>
    </source>
</evidence>
<dbReference type="Gene3D" id="2.30.30.240">
    <property type="entry name" value="PRC-barrel domain"/>
    <property type="match status" value="2"/>
</dbReference>
<organism evidence="3 4">
    <name type="scientific">Hoeflea halophila</name>
    <dbReference type="NCBI Taxonomy" id="714899"/>
    <lineage>
        <taxon>Bacteria</taxon>
        <taxon>Pseudomonadati</taxon>
        <taxon>Pseudomonadota</taxon>
        <taxon>Alphaproteobacteria</taxon>
        <taxon>Hyphomicrobiales</taxon>
        <taxon>Rhizobiaceae</taxon>
        <taxon>Hoeflea</taxon>
    </lineage>
</organism>
<proteinExistence type="predicted"/>
<reference evidence="4" key="1">
    <citation type="submission" date="2017-08" db="EMBL/GenBank/DDBJ databases">
        <authorList>
            <person name="Varghese N."/>
            <person name="Submissions S."/>
        </authorList>
    </citation>
    <scope>NUCLEOTIDE SEQUENCE [LARGE SCALE GENOMIC DNA]</scope>
    <source>
        <strain evidence="4">KCTC 23107</strain>
    </source>
</reference>
<feature type="chain" id="PRO_5013398293" evidence="1">
    <location>
        <begin position="25"/>
        <end position="254"/>
    </location>
</feature>
<protein>
    <submittedName>
        <fullName evidence="3">PRC-barrel domain protein</fullName>
    </submittedName>
</protein>
<feature type="signal peptide" evidence="1">
    <location>
        <begin position="1"/>
        <end position="24"/>
    </location>
</feature>
<keyword evidence="4" id="KW-1185">Reference proteome</keyword>
<dbReference type="AlphaFoldDB" id="A0A286ICX3"/>
<keyword evidence="1" id="KW-0732">Signal</keyword>
<evidence type="ECO:0000256" key="1">
    <source>
        <dbReference type="SAM" id="SignalP"/>
    </source>
</evidence>
<dbReference type="InterPro" id="IPR011033">
    <property type="entry name" value="PRC_barrel-like_sf"/>
</dbReference>
<dbReference type="RefSeq" id="WP_097107416.1">
    <property type="nucleotide sequence ID" value="NZ_OCPC01000002.1"/>
</dbReference>
<feature type="domain" description="PRC-barrel" evidence="2">
    <location>
        <begin position="167"/>
        <end position="233"/>
    </location>
</feature>
<dbReference type="OrthoDB" id="7876889at2"/>
<dbReference type="Pfam" id="PF05239">
    <property type="entry name" value="PRC"/>
    <property type="match status" value="1"/>
</dbReference>
<accession>A0A286ICX3</accession>
<sequence>MKHAPSLAFTLFSSLAATALSAQAETPQFTPDHTKIAVTSLSGHKLFLPGKEPLADIDLEELAEPSEEWKMVGNVAEIVITRDGTLHGVVVDVGGFLGKGARRVVSLDDLRFLPDADEENEFFLLYAGQKADLQAAPEYDENDVHLRAADKRMDGEKVEILKVSEVGSDQFIGMAAFGENNNWIGEVSQVTFAEGGKIDQVILDIGGFLGLGETQVAVPLDMIELRRLGGDDLRAYVSATEEELQEMEPWEDDG</sequence>
<name>A0A286ICX3_9HYPH</name>
<dbReference type="PANTHER" id="PTHR36505">
    <property type="entry name" value="BLR1072 PROTEIN"/>
    <property type="match status" value="1"/>
</dbReference>
<dbReference type="EMBL" id="OCPC01000002">
    <property type="protein sequence ID" value="SOE17144.1"/>
    <property type="molecule type" value="Genomic_DNA"/>
</dbReference>
<dbReference type="InterPro" id="IPR027275">
    <property type="entry name" value="PRC-brl_dom"/>
</dbReference>
<gene>
    <name evidence="3" type="ORF">SAMN05877838_2035</name>
</gene>
<dbReference type="Proteomes" id="UP000219465">
    <property type="component" value="Unassembled WGS sequence"/>
</dbReference>
<evidence type="ECO:0000313" key="4">
    <source>
        <dbReference type="Proteomes" id="UP000219465"/>
    </source>
</evidence>
<dbReference type="SUPFAM" id="SSF50346">
    <property type="entry name" value="PRC-barrel domain"/>
    <property type="match status" value="1"/>
</dbReference>
<evidence type="ECO:0000259" key="2">
    <source>
        <dbReference type="Pfam" id="PF05239"/>
    </source>
</evidence>
<dbReference type="PANTHER" id="PTHR36505:SF1">
    <property type="entry name" value="BLR1072 PROTEIN"/>
    <property type="match status" value="1"/>
</dbReference>